<dbReference type="Proteomes" id="UP000076722">
    <property type="component" value="Unassembled WGS sequence"/>
</dbReference>
<protein>
    <submittedName>
        <fullName evidence="1">Uncharacterized protein</fullName>
    </submittedName>
</protein>
<dbReference type="AlphaFoldDB" id="A0A164RWN5"/>
<name>A0A164RWN5_9AGAM</name>
<sequence length="120" mass="14001">MTKDPPPPIYNTVWLLKNHLLADDVIGTDIWERVYGFHNCVDGIELKKLKLVYKIFLLAPGAKPLELWDAMLSERVFEYAEERISMKGKERALYRRLMKGDHSVPVIGYMFNLVEYPDSE</sequence>
<reference evidence="1 2" key="1">
    <citation type="journal article" date="2016" name="Mol. Biol. Evol.">
        <title>Comparative Genomics of Early-Diverging Mushroom-Forming Fungi Provides Insights into the Origins of Lignocellulose Decay Capabilities.</title>
        <authorList>
            <person name="Nagy L.G."/>
            <person name="Riley R."/>
            <person name="Tritt A."/>
            <person name="Adam C."/>
            <person name="Daum C."/>
            <person name="Floudas D."/>
            <person name="Sun H."/>
            <person name="Yadav J.S."/>
            <person name="Pangilinan J."/>
            <person name="Larsson K.H."/>
            <person name="Matsuura K."/>
            <person name="Barry K."/>
            <person name="Labutti K."/>
            <person name="Kuo R."/>
            <person name="Ohm R.A."/>
            <person name="Bhattacharya S.S."/>
            <person name="Shirouzu T."/>
            <person name="Yoshinaga Y."/>
            <person name="Martin F.M."/>
            <person name="Grigoriev I.V."/>
            <person name="Hibbett D.S."/>
        </authorList>
    </citation>
    <scope>NUCLEOTIDE SEQUENCE [LARGE SCALE GENOMIC DNA]</scope>
    <source>
        <strain evidence="1 2">HHB9708</strain>
    </source>
</reference>
<gene>
    <name evidence="1" type="ORF">SISNIDRAFT_174274</name>
</gene>
<dbReference type="EMBL" id="KV419418">
    <property type="protein sequence ID" value="KZS90955.1"/>
    <property type="molecule type" value="Genomic_DNA"/>
</dbReference>
<accession>A0A164RWN5</accession>
<keyword evidence="2" id="KW-1185">Reference proteome</keyword>
<proteinExistence type="predicted"/>
<evidence type="ECO:0000313" key="1">
    <source>
        <dbReference type="EMBL" id="KZS90955.1"/>
    </source>
</evidence>
<organism evidence="1 2">
    <name type="scientific">Sistotremastrum niveocremeum HHB9708</name>
    <dbReference type="NCBI Taxonomy" id="1314777"/>
    <lineage>
        <taxon>Eukaryota</taxon>
        <taxon>Fungi</taxon>
        <taxon>Dikarya</taxon>
        <taxon>Basidiomycota</taxon>
        <taxon>Agaricomycotina</taxon>
        <taxon>Agaricomycetes</taxon>
        <taxon>Sistotremastrales</taxon>
        <taxon>Sistotremastraceae</taxon>
        <taxon>Sertulicium</taxon>
        <taxon>Sertulicium niveocremeum</taxon>
    </lineage>
</organism>
<evidence type="ECO:0000313" key="2">
    <source>
        <dbReference type="Proteomes" id="UP000076722"/>
    </source>
</evidence>